<evidence type="ECO:0000313" key="3">
    <source>
        <dbReference type="EMBL" id="KAF4680237.1"/>
    </source>
</evidence>
<proteinExistence type="predicted"/>
<dbReference type="InterPro" id="IPR013766">
    <property type="entry name" value="Thioredoxin_domain"/>
</dbReference>
<dbReference type="CDD" id="cd02947">
    <property type="entry name" value="TRX_family"/>
    <property type="match status" value="1"/>
</dbReference>
<dbReference type="PANTHER" id="PTHR46115">
    <property type="entry name" value="THIOREDOXIN-LIKE PROTEIN 1"/>
    <property type="match status" value="1"/>
</dbReference>
<gene>
    <name evidence="3" type="ORF">FOZ60_013851</name>
</gene>
<name>A0A7J6N9S1_PEROL</name>
<keyword evidence="1" id="KW-1015">Disulfide bond</keyword>
<feature type="domain" description="Thioredoxin" evidence="2">
    <location>
        <begin position="35"/>
        <end position="173"/>
    </location>
</feature>
<accession>A0A7J6N9S1</accession>
<dbReference type="OrthoDB" id="2121326at2759"/>
<dbReference type="Pfam" id="PF00085">
    <property type="entry name" value="Thioredoxin"/>
    <property type="match status" value="1"/>
</dbReference>
<dbReference type="SUPFAM" id="SSF52833">
    <property type="entry name" value="Thioredoxin-like"/>
    <property type="match status" value="1"/>
</dbReference>
<dbReference type="AlphaFoldDB" id="A0A7J6N9S1"/>
<sequence>MFDFTAIQEWVSKNFSTIFLILFVLFRVWTVRKSLQGGDTAEIPGSKVVTVTNMEEWNERQEEAKKNKKLLIVDFFATWCGPCKRASPEYQQMSIDYDEKTVMFLKVNVDVATDVTTAMSVRSMPTFKLFKDGQELETITGWDKARVATLLNENGAKLLSAEEKEKIVKQATTTAASAAETKKDQGARNRGLANSSASNYSTTGFGFGLDDLDKALLRSGAGLGVLAYVPSDLLMLVEVSIEGLLAVIWEYAYLLSEPRIHPGIEDTALLVKSLGFRVHEEYRAQVPNGFHPAKWVHAELSRNPTRLMMVLAHTPSAALRFVACQGAAYDERELFAGTSGALSSNWTMITGSAAVGSTILATQPVYDHWMHIARCLASLEEPSRIFVRLILLGAGKEVSLRDHYEVVL</sequence>
<reference evidence="3 4" key="1">
    <citation type="submission" date="2020-04" db="EMBL/GenBank/DDBJ databases">
        <title>Perkinsus olseni comparative genomics.</title>
        <authorList>
            <person name="Bogema D.R."/>
        </authorList>
    </citation>
    <scope>NUCLEOTIDE SEQUENCE [LARGE SCALE GENOMIC DNA]</scope>
    <source>
        <strain evidence="3">00978-12</strain>
    </source>
</reference>
<organism evidence="3 4">
    <name type="scientific">Perkinsus olseni</name>
    <name type="common">Perkinsus atlanticus</name>
    <dbReference type="NCBI Taxonomy" id="32597"/>
    <lineage>
        <taxon>Eukaryota</taxon>
        <taxon>Sar</taxon>
        <taxon>Alveolata</taxon>
        <taxon>Perkinsozoa</taxon>
        <taxon>Perkinsea</taxon>
        <taxon>Perkinsida</taxon>
        <taxon>Perkinsidae</taxon>
        <taxon>Perkinsus</taxon>
    </lineage>
</organism>
<dbReference type="EMBL" id="JABANP010000632">
    <property type="protein sequence ID" value="KAF4680237.1"/>
    <property type="molecule type" value="Genomic_DNA"/>
</dbReference>
<dbReference type="InterPro" id="IPR036249">
    <property type="entry name" value="Thioredoxin-like_sf"/>
</dbReference>
<dbReference type="Gene3D" id="3.40.30.10">
    <property type="entry name" value="Glutaredoxin"/>
    <property type="match status" value="1"/>
</dbReference>
<comment type="caution">
    <text evidence="3">The sequence shown here is derived from an EMBL/GenBank/DDBJ whole genome shotgun (WGS) entry which is preliminary data.</text>
</comment>
<protein>
    <recommendedName>
        <fullName evidence="2">Thioredoxin domain-containing protein</fullName>
    </recommendedName>
</protein>
<dbReference type="Proteomes" id="UP000541610">
    <property type="component" value="Unassembled WGS sequence"/>
</dbReference>
<dbReference type="PROSITE" id="PS51352">
    <property type="entry name" value="THIOREDOXIN_2"/>
    <property type="match status" value="1"/>
</dbReference>
<evidence type="ECO:0000259" key="2">
    <source>
        <dbReference type="PROSITE" id="PS51352"/>
    </source>
</evidence>
<evidence type="ECO:0000256" key="1">
    <source>
        <dbReference type="ARBA" id="ARBA00023157"/>
    </source>
</evidence>
<dbReference type="PRINTS" id="PR00421">
    <property type="entry name" value="THIOREDOXIN"/>
</dbReference>
<evidence type="ECO:0000313" key="4">
    <source>
        <dbReference type="Proteomes" id="UP000541610"/>
    </source>
</evidence>